<comment type="similarity">
    <text evidence="2">Belongs to the bacterial solute-binding protein 1 family.</text>
</comment>
<evidence type="ECO:0000313" key="3">
    <source>
        <dbReference type="EMBL" id="OQA56830.1"/>
    </source>
</evidence>
<dbReference type="SUPFAM" id="SSF53850">
    <property type="entry name" value="Periplasmic binding protein-like II"/>
    <property type="match status" value="1"/>
</dbReference>
<sequence>MKKGILILMVFTLVMVLGSITFAQDQPLEITFWHHEAPAHRVAAFQKVIDLFMKENPNINLKQEVVMWGDAWVKTLAAIEANTLPDFQFGLPDFVTTMFKTGSLAPLTDLVKEIDEKYQIFPNQKNMYFYDGDYWGVPIMTMVMLMTYRPSFLEEYVGTTEPPKTWDEVLDYAKKITENSEEEVYGIGIGGAKNLMTDEQAYIFMASTGARFFDENGNITFNSPETIEALKLYNDLIKFAPPGAEAWSWGEIELNIAAGTLAMSPYFPSVQKRFHEEFDSDDYNAAHIPFYKDRTERGTITYPNEVHLYKDTLEKPGHKEAVYDFVRFMMRPDINAILTSGQEPGGFFPTSVAASQAKEYWDDPIVKRFENAHKIAMEALNDYATLYGFEYGKWVNTGIGDISGADVLADTVNKVVSGQMTPEEAAAYGAELMTKYSAPIAQ</sequence>
<accession>A0A1V5SQK8</accession>
<dbReference type="Gene3D" id="3.40.190.10">
    <property type="entry name" value="Periplasmic binding protein-like II"/>
    <property type="match status" value="2"/>
</dbReference>
<dbReference type="Pfam" id="PF01547">
    <property type="entry name" value="SBP_bac_1"/>
    <property type="match status" value="1"/>
</dbReference>
<dbReference type="GO" id="GO:0042597">
    <property type="term" value="C:periplasmic space"/>
    <property type="evidence" value="ECO:0007669"/>
    <property type="project" value="UniProtKB-SubCell"/>
</dbReference>
<dbReference type="PANTHER" id="PTHR43649:SF12">
    <property type="entry name" value="DIACETYLCHITOBIOSE BINDING PROTEIN DASA"/>
    <property type="match status" value="1"/>
</dbReference>
<dbReference type="EMBL" id="MWBQ01000108">
    <property type="protein sequence ID" value="OQA56830.1"/>
    <property type="molecule type" value="Genomic_DNA"/>
</dbReference>
<gene>
    <name evidence="3" type="ORF">BWY41_01438</name>
</gene>
<dbReference type="AlphaFoldDB" id="A0A1V5SQK8"/>
<name>A0A1V5SQK8_9BACT</name>
<evidence type="ECO:0000256" key="1">
    <source>
        <dbReference type="ARBA" id="ARBA00004418"/>
    </source>
</evidence>
<reference evidence="3" key="1">
    <citation type="submission" date="2017-02" db="EMBL/GenBank/DDBJ databases">
        <title>Delving into the versatile metabolic prowess of the omnipresent phylum Bacteroidetes.</title>
        <authorList>
            <person name="Nobu M.K."/>
            <person name="Mei R."/>
            <person name="Narihiro T."/>
            <person name="Kuroda K."/>
            <person name="Liu W.-T."/>
        </authorList>
    </citation>
    <scope>NUCLEOTIDE SEQUENCE</scope>
    <source>
        <strain evidence="3">ADurb.Bin276</strain>
    </source>
</reference>
<comment type="caution">
    <text evidence="3">The sequence shown here is derived from an EMBL/GenBank/DDBJ whole genome shotgun (WGS) entry which is preliminary data.</text>
</comment>
<comment type="subcellular location">
    <subcellularLocation>
        <location evidence="1">Periplasm</location>
    </subcellularLocation>
</comment>
<organism evidence="3">
    <name type="scientific">Candidatus Atribacter allofermentans</name>
    <dbReference type="NCBI Taxonomy" id="1852833"/>
    <lineage>
        <taxon>Bacteria</taxon>
        <taxon>Pseudomonadati</taxon>
        <taxon>Atribacterota</taxon>
        <taxon>Atribacteria</taxon>
        <taxon>Atribacterales</taxon>
        <taxon>Atribacteraceae</taxon>
        <taxon>Atribacter</taxon>
    </lineage>
</organism>
<dbReference type="InterPro" id="IPR006059">
    <property type="entry name" value="SBP"/>
</dbReference>
<dbReference type="CDD" id="cd13585">
    <property type="entry name" value="PBP2_TMBP_like"/>
    <property type="match status" value="1"/>
</dbReference>
<dbReference type="Proteomes" id="UP000485569">
    <property type="component" value="Unassembled WGS sequence"/>
</dbReference>
<protein>
    <submittedName>
        <fullName evidence="3">Putative ABC transporter-binding protein</fullName>
    </submittedName>
</protein>
<dbReference type="PANTHER" id="PTHR43649">
    <property type="entry name" value="ARABINOSE-BINDING PROTEIN-RELATED"/>
    <property type="match status" value="1"/>
</dbReference>
<dbReference type="InterPro" id="IPR050490">
    <property type="entry name" value="Bact_solute-bd_prot1"/>
</dbReference>
<evidence type="ECO:0000256" key="2">
    <source>
        <dbReference type="ARBA" id="ARBA00008520"/>
    </source>
</evidence>
<proteinExistence type="inferred from homology"/>